<keyword evidence="2" id="KW-1185">Reference proteome</keyword>
<evidence type="ECO:0000313" key="1">
    <source>
        <dbReference type="EMBL" id="MBI1686151.1"/>
    </source>
</evidence>
<protein>
    <submittedName>
        <fullName evidence="1">Uncharacterized protein</fullName>
    </submittedName>
</protein>
<comment type="caution">
    <text evidence="1">The sequence shown here is derived from an EMBL/GenBank/DDBJ whole genome shotgun (WGS) entry which is preliminary data.</text>
</comment>
<accession>A0ABS0T330</accession>
<proteinExistence type="predicted"/>
<dbReference type="EMBL" id="JADWOX010000019">
    <property type="protein sequence ID" value="MBI1686151.1"/>
    <property type="molecule type" value="Genomic_DNA"/>
</dbReference>
<organism evidence="1 2">
    <name type="scientific">Caulobacter hibisci</name>
    <dbReference type="NCBI Taxonomy" id="2035993"/>
    <lineage>
        <taxon>Bacteria</taxon>
        <taxon>Pseudomonadati</taxon>
        <taxon>Pseudomonadota</taxon>
        <taxon>Alphaproteobacteria</taxon>
        <taxon>Caulobacterales</taxon>
        <taxon>Caulobacteraceae</taxon>
        <taxon>Caulobacter</taxon>
    </lineage>
</organism>
<name>A0ABS0T330_9CAUL</name>
<dbReference type="RefSeq" id="WP_198578046.1">
    <property type="nucleotide sequence ID" value="NZ_JADWOX010000019.1"/>
</dbReference>
<gene>
    <name evidence="1" type="ORF">I4Q42_20990</name>
</gene>
<dbReference type="Proteomes" id="UP000639859">
    <property type="component" value="Unassembled WGS sequence"/>
</dbReference>
<sequence length="267" mass="28205">MLVNSATSRARPYAAPASDAVFAAQKFNEASNLAARIPSQISTGVLFKDGKFTGAEQLTSPQTLATLFQLDADGKVMHGDLGVPVMKKGVQVNTTQESMATLMAMSGTQAAWTASDSANAMELAKITDDDKAMFRKVTGYNLFVAGTGDMIVDDEGNPPPQDERGPIDELYIRLRYARSIGQEIDANWFHGVSKDIADWGGPTFPADWDAKADAWFDDLQKARVQAEAVEETAPAKAVAASAAAEPSNAAGLGAALAAYGRATRLAA</sequence>
<evidence type="ECO:0000313" key="2">
    <source>
        <dbReference type="Proteomes" id="UP000639859"/>
    </source>
</evidence>
<reference evidence="1 2" key="1">
    <citation type="submission" date="2020-11" db="EMBL/GenBank/DDBJ databases">
        <title>genome sequence of strain KACC 18849.</title>
        <authorList>
            <person name="Gao J."/>
            <person name="Zhang X."/>
        </authorList>
    </citation>
    <scope>NUCLEOTIDE SEQUENCE [LARGE SCALE GENOMIC DNA]</scope>
    <source>
        <strain evidence="1 2">KACC 18849</strain>
    </source>
</reference>